<evidence type="ECO:0000313" key="2">
    <source>
        <dbReference type="EMBL" id="SEK22285.1"/>
    </source>
</evidence>
<dbReference type="OrthoDB" id="1467516at2"/>
<name>A0A1H7FG78_AQUAM</name>
<keyword evidence="3" id="KW-1185">Reference proteome</keyword>
<dbReference type="Pfam" id="PF14088">
    <property type="entry name" value="DUF4268"/>
    <property type="match status" value="1"/>
</dbReference>
<sequence length="142" mass="17328">MFSKEESKKIRQEFWTTFGSNYPRKWLLYNTKIKDVTLKFTFTTKIAQVSIDIEPHDEVIRAYYFDKLLSLKNILKEEYISDIIFNELYELENHKIISRVYTELPNVSIHNRNTWEDTMIFLNNQMDKLESFFLEYKDFIEN</sequence>
<dbReference type="InterPro" id="IPR025364">
    <property type="entry name" value="DUF4268"/>
</dbReference>
<reference evidence="2 3" key="1">
    <citation type="submission" date="2016-10" db="EMBL/GenBank/DDBJ databases">
        <authorList>
            <person name="de Groot N.N."/>
        </authorList>
    </citation>
    <scope>NUCLEOTIDE SEQUENCE [LARGE SCALE GENOMIC DNA]</scope>
    <source>
        <strain evidence="2 3">DSM 25232</strain>
    </source>
</reference>
<evidence type="ECO:0000313" key="3">
    <source>
        <dbReference type="Proteomes" id="UP000198521"/>
    </source>
</evidence>
<gene>
    <name evidence="2" type="ORF">SAMN04487910_0005</name>
</gene>
<proteinExistence type="predicted"/>
<feature type="domain" description="DUF4268" evidence="1">
    <location>
        <begin position="10"/>
        <end position="137"/>
    </location>
</feature>
<organism evidence="2 3">
    <name type="scientific">Aquimarina amphilecti</name>
    <dbReference type="NCBI Taxonomy" id="1038014"/>
    <lineage>
        <taxon>Bacteria</taxon>
        <taxon>Pseudomonadati</taxon>
        <taxon>Bacteroidota</taxon>
        <taxon>Flavobacteriia</taxon>
        <taxon>Flavobacteriales</taxon>
        <taxon>Flavobacteriaceae</taxon>
        <taxon>Aquimarina</taxon>
    </lineage>
</organism>
<dbReference type="AlphaFoldDB" id="A0A1H7FG78"/>
<dbReference type="RefSeq" id="WP_091403731.1">
    <property type="nucleotide sequence ID" value="NZ_FOAB01000001.1"/>
</dbReference>
<dbReference type="Proteomes" id="UP000198521">
    <property type="component" value="Unassembled WGS sequence"/>
</dbReference>
<accession>A0A1H7FG78</accession>
<dbReference type="STRING" id="1038014.SAMN04487910_0005"/>
<protein>
    <recommendedName>
        <fullName evidence="1">DUF4268 domain-containing protein</fullName>
    </recommendedName>
</protein>
<evidence type="ECO:0000259" key="1">
    <source>
        <dbReference type="Pfam" id="PF14088"/>
    </source>
</evidence>
<dbReference type="EMBL" id="FOAB01000001">
    <property type="protein sequence ID" value="SEK22285.1"/>
    <property type="molecule type" value="Genomic_DNA"/>
</dbReference>